<proteinExistence type="predicted"/>
<evidence type="ECO:0000313" key="1">
    <source>
        <dbReference type="EMBL" id="KHJ79794.1"/>
    </source>
</evidence>
<accession>A0A0B1S4D0</accession>
<sequence>GDFVIEEEDARDRVQFCTPEQYTAEIHSAGWFLSPSSLKGRKDEEERELVNHRAAYAYHHGQYAEAVKEYKSLLNDFKHTRTHAVAVIDSLIRSALKVSGPFASSEDVCVLLKLVPSFPEDDLLQYLREYEQSALDYGDQLQYLNAKKEVYCRISGEEAQKEFIDAVCLLCATVDLPEHWLAFGAKSDLKVRKNFHLGYNVRALMLLERHLSQAHGFIVDVIQKKITQLGEELESLNYSPEEIQEARLTMGADLLSNEEKLEMNEDLQRPAHDCRSKIGVYKTAEECQRILAGFKNKFSWMFDGCDLLSS</sequence>
<organism evidence="1 2">
    <name type="scientific">Oesophagostomum dentatum</name>
    <name type="common">Nodular worm</name>
    <dbReference type="NCBI Taxonomy" id="61180"/>
    <lineage>
        <taxon>Eukaryota</taxon>
        <taxon>Metazoa</taxon>
        <taxon>Ecdysozoa</taxon>
        <taxon>Nematoda</taxon>
        <taxon>Chromadorea</taxon>
        <taxon>Rhabditida</taxon>
        <taxon>Rhabditina</taxon>
        <taxon>Rhabditomorpha</taxon>
        <taxon>Strongyloidea</taxon>
        <taxon>Strongylidae</taxon>
        <taxon>Oesophagostomum</taxon>
    </lineage>
</organism>
<dbReference type="AlphaFoldDB" id="A0A0B1S4D0"/>
<dbReference type="OrthoDB" id="5823879at2759"/>
<dbReference type="Proteomes" id="UP000053660">
    <property type="component" value="Unassembled WGS sequence"/>
</dbReference>
<reference evidence="1 2" key="1">
    <citation type="submission" date="2014-03" db="EMBL/GenBank/DDBJ databases">
        <title>Draft genome of the hookworm Oesophagostomum dentatum.</title>
        <authorList>
            <person name="Mitreva M."/>
        </authorList>
    </citation>
    <scope>NUCLEOTIDE SEQUENCE [LARGE SCALE GENOMIC DNA]</scope>
    <source>
        <strain evidence="1 2">OD-Hann</strain>
    </source>
</reference>
<evidence type="ECO:0000313" key="2">
    <source>
        <dbReference type="Proteomes" id="UP000053660"/>
    </source>
</evidence>
<dbReference type="EMBL" id="KN603240">
    <property type="protein sequence ID" value="KHJ79794.1"/>
    <property type="molecule type" value="Genomic_DNA"/>
</dbReference>
<keyword evidence="2" id="KW-1185">Reference proteome</keyword>
<protein>
    <submittedName>
        <fullName evidence="1">Uncharacterized protein</fullName>
    </submittedName>
</protein>
<feature type="non-terminal residue" evidence="1">
    <location>
        <position position="1"/>
    </location>
</feature>
<gene>
    <name evidence="1" type="ORF">OESDEN_20549</name>
</gene>
<name>A0A0B1S4D0_OESDE</name>